<comment type="cofactor">
    <cofactor evidence="2 8">
        <name>a divalent metal cation</name>
        <dbReference type="ChEBI" id="CHEBI:60240"/>
    </cofactor>
</comment>
<comment type="similarity">
    <text evidence="4 8">Belongs to the trehalose phosphatase family.</text>
</comment>
<dbReference type="InterPro" id="IPR023214">
    <property type="entry name" value="HAD_sf"/>
</dbReference>
<reference evidence="9 10" key="1">
    <citation type="submission" date="2018-10" db="EMBL/GenBank/DDBJ databases">
        <title>A high-quality apple genome assembly.</title>
        <authorList>
            <person name="Hu J."/>
        </authorList>
    </citation>
    <scope>NUCLEOTIDE SEQUENCE [LARGE SCALE GENOMIC DNA]</scope>
    <source>
        <strain evidence="10">cv. HFTH1</strain>
        <tissue evidence="9">Young leaf</tissue>
    </source>
</reference>
<dbReference type="PANTHER" id="PTHR43768:SF53">
    <property type="entry name" value="TREHALOSE 6-PHOSPHATE PHOSPHATASE"/>
    <property type="match status" value="1"/>
</dbReference>
<evidence type="ECO:0000256" key="4">
    <source>
        <dbReference type="ARBA" id="ARBA00008770"/>
    </source>
</evidence>
<dbReference type="GO" id="GO:0005992">
    <property type="term" value="P:trehalose biosynthetic process"/>
    <property type="evidence" value="ECO:0007669"/>
    <property type="project" value="UniProtKB-UniPathway"/>
</dbReference>
<dbReference type="GO" id="GO:0004805">
    <property type="term" value="F:trehalose-phosphatase activity"/>
    <property type="evidence" value="ECO:0007669"/>
    <property type="project" value="UniProtKB-EC"/>
</dbReference>
<evidence type="ECO:0000256" key="6">
    <source>
        <dbReference type="ARBA" id="ARBA00023016"/>
    </source>
</evidence>
<dbReference type="Gene3D" id="3.40.50.1000">
    <property type="entry name" value="HAD superfamily/HAD-like"/>
    <property type="match status" value="2"/>
</dbReference>
<comment type="function">
    <text evidence="7">Removes the phosphate from trehalose 6-phosphate to produce free trehalose. Trehalose accumulation in plant may improve abiotic stress tolerance.</text>
</comment>
<dbReference type="UniPathway" id="UPA00299"/>
<dbReference type="SUPFAM" id="SSF56784">
    <property type="entry name" value="HAD-like"/>
    <property type="match status" value="1"/>
</dbReference>
<evidence type="ECO:0000313" key="9">
    <source>
        <dbReference type="EMBL" id="RXH69483.1"/>
    </source>
</evidence>
<dbReference type="InterPro" id="IPR003337">
    <property type="entry name" value="Trehalose_PPase"/>
</dbReference>
<comment type="caution">
    <text evidence="9">The sequence shown here is derived from an EMBL/GenBank/DDBJ whole genome shotgun (WGS) entry which is preliminary data.</text>
</comment>
<proteinExistence type="inferred from homology"/>
<comment type="catalytic activity">
    <reaction evidence="1 8">
        <text>alpha,alpha-trehalose 6-phosphate + H2O = alpha,alpha-trehalose + phosphate</text>
        <dbReference type="Rhea" id="RHEA:23420"/>
        <dbReference type="ChEBI" id="CHEBI:15377"/>
        <dbReference type="ChEBI" id="CHEBI:16551"/>
        <dbReference type="ChEBI" id="CHEBI:43474"/>
        <dbReference type="ChEBI" id="CHEBI:58429"/>
        <dbReference type="EC" id="3.1.3.12"/>
    </reaction>
</comment>
<evidence type="ECO:0000256" key="3">
    <source>
        <dbReference type="ARBA" id="ARBA00005199"/>
    </source>
</evidence>
<dbReference type="Proteomes" id="UP000290289">
    <property type="component" value="Chromosome 17"/>
</dbReference>
<sequence>MGYVEEMESLSQAIRYDDHGGEPTVDFYTSWLTEHPSALDAFGQMMSAAKGKYIVVFLDYDGTLSRIVQEPDKAFMTGKMRSAVDEVARCFPTAIISGRSRDKVYDFVKLDNIYYAGSHGMDISTPSGSSKYSYHKHQTRTTDAKGIEYVNFRPAFEFLPTIAKIVKLLKEETKGIKGAVVEDNTFCISVHYRSVKEEEVDTLKGMVETLMKNYKNFRISGGKKVMEIRPKIDWNKGRALQYLLDTPGFGSSTDVLPIYIGDDKTDEDAFEAIRRIGRGFPIVVSSTPKETKALYSLRDPSEVKSFLSCLAAWRKDT</sequence>
<dbReference type="AlphaFoldDB" id="A0A498HKL6"/>
<dbReference type="PANTHER" id="PTHR43768">
    <property type="entry name" value="TREHALOSE 6-PHOSPHATE PHOSPHATASE"/>
    <property type="match status" value="1"/>
</dbReference>
<protein>
    <recommendedName>
        <fullName evidence="8">Trehalose 6-phosphate phosphatase</fullName>
        <ecNumber evidence="8">3.1.3.12</ecNumber>
    </recommendedName>
</protein>
<comment type="pathway">
    <text evidence="3 8">Glycan biosynthesis; trehalose biosynthesis.</text>
</comment>
<evidence type="ECO:0000256" key="7">
    <source>
        <dbReference type="ARBA" id="ARBA00025274"/>
    </source>
</evidence>
<accession>A0A498HKL6</accession>
<evidence type="ECO:0000256" key="8">
    <source>
        <dbReference type="RuleBase" id="RU361117"/>
    </source>
</evidence>
<dbReference type="EC" id="3.1.3.12" evidence="8"/>
<name>A0A498HKL6_MALDO</name>
<dbReference type="InterPro" id="IPR044651">
    <property type="entry name" value="OTSB-like"/>
</dbReference>
<dbReference type="STRING" id="3750.A0A498HKL6"/>
<evidence type="ECO:0000256" key="2">
    <source>
        <dbReference type="ARBA" id="ARBA00001968"/>
    </source>
</evidence>
<keyword evidence="5 8" id="KW-0378">Hydrolase</keyword>
<keyword evidence="10" id="KW-1185">Reference proteome</keyword>
<gene>
    <name evidence="9" type="ORF">DVH24_037267</name>
</gene>
<keyword evidence="6" id="KW-0346">Stress response</keyword>
<evidence type="ECO:0000256" key="5">
    <source>
        <dbReference type="ARBA" id="ARBA00022801"/>
    </source>
</evidence>
<dbReference type="EMBL" id="RDQH01000343">
    <property type="protein sequence ID" value="RXH69483.1"/>
    <property type="molecule type" value="Genomic_DNA"/>
</dbReference>
<evidence type="ECO:0000313" key="10">
    <source>
        <dbReference type="Proteomes" id="UP000290289"/>
    </source>
</evidence>
<organism evidence="9 10">
    <name type="scientific">Malus domestica</name>
    <name type="common">Apple</name>
    <name type="synonym">Pyrus malus</name>
    <dbReference type="NCBI Taxonomy" id="3750"/>
    <lineage>
        <taxon>Eukaryota</taxon>
        <taxon>Viridiplantae</taxon>
        <taxon>Streptophyta</taxon>
        <taxon>Embryophyta</taxon>
        <taxon>Tracheophyta</taxon>
        <taxon>Spermatophyta</taxon>
        <taxon>Magnoliopsida</taxon>
        <taxon>eudicotyledons</taxon>
        <taxon>Gunneridae</taxon>
        <taxon>Pentapetalae</taxon>
        <taxon>rosids</taxon>
        <taxon>fabids</taxon>
        <taxon>Rosales</taxon>
        <taxon>Rosaceae</taxon>
        <taxon>Amygdaloideae</taxon>
        <taxon>Maleae</taxon>
        <taxon>Malus</taxon>
    </lineage>
</organism>
<dbReference type="FunFam" id="3.40.50.1000:FF:000073">
    <property type="entry name" value="Trehalose 6-phosphate phosphatase"/>
    <property type="match status" value="1"/>
</dbReference>
<dbReference type="InterPro" id="IPR006379">
    <property type="entry name" value="HAD-SF_hydro_IIB"/>
</dbReference>
<dbReference type="NCBIfam" id="TIGR01484">
    <property type="entry name" value="HAD-SF-IIB"/>
    <property type="match status" value="1"/>
</dbReference>
<dbReference type="Pfam" id="PF02358">
    <property type="entry name" value="Trehalose_PPase"/>
    <property type="match status" value="1"/>
</dbReference>
<dbReference type="NCBIfam" id="TIGR00685">
    <property type="entry name" value="T6PP"/>
    <property type="match status" value="1"/>
</dbReference>
<dbReference type="InterPro" id="IPR036412">
    <property type="entry name" value="HAD-like_sf"/>
</dbReference>
<evidence type="ECO:0000256" key="1">
    <source>
        <dbReference type="ARBA" id="ARBA00000500"/>
    </source>
</evidence>